<name>A0A383B1F3_9ZZZZ</name>
<gene>
    <name evidence="1" type="ORF">METZ01_LOCUS466870</name>
</gene>
<organism evidence="1">
    <name type="scientific">marine metagenome</name>
    <dbReference type="NCBI Taxonomy" id="408172"/>
    <lineage>
        <taxon>unclassified sequences</taxon>
        <taxon>metagenomes</taxon>
        <taxon>ecological metagenomes</taxon>
    </lineage>
</organism>
<dbReference type="EMBL" id="UINC01196832">
    <property type="protein sequence ID" value="SVE14016.1"/>
    <property type="molecule type" value="Genomic_DNA"/>
</dbReference>
<reference evidence="1" key="1">
    <citation type="submission" date="2018-05" db="EMBL/GenBank/DDBJ databases">
        <authorList>
            <person name="Lanie J.A."/>
            <person name="Ng W.-L."/>
            <person name="Kazmierczak K.M."/>
            <person name="Andrzejewski T.M."/>
            <person name="Davidsen T.M."/>
            <person name="Wayne K.J."/>
            <person name="Tettelin H."/>
            <person name="Glass J.I."/>
            <person name="Rusch D."/>
            <person name="Podicherti R."/>
            <person name="Tsui H.-C.T."/>
            <person name="Winkler M.E."/>
        </authorList>
    </citation>
    <scope>NUCLEOTIDE SEQUENCE</scope>
</reference>
<evidence type="ECO:0000313" key="1">
    <source>
        <dbReference type="EMBL" id="SVE14016.1"/>
    </source>
</evidence>
<sequence>GGKKSISAFFSMMSRYMESGVATSGGVVVEMDADVIVSASSDIMSEVDKTGRRWVEMSWFANAQRYGTGPAFGKVEKDLTTLIIGLVKKHIPKDKEIQQTKHFGKDAGAAFDVWSNMKRHLKGDGQKLRLVIKDYFDGVEKIIKKHKKVMGDIFYGYARSKRQTEESWDEQLVNNIKIKKVHVIEVKSYEDDEYVVHDDVKSVGNWPIKEWDASIDLEIYTREVVKKEIG</sequence>
<proteinExistence type="predicted"/>
<protein>
    <submittedName>
        <fullName evidence="1">Uncharacterized protein</fullName>
    </submittedName>
</protein>
<feature type="non-terminal residue" evidence="1">
    <location>
        <position position="1"/>
    </location>
</feature>
<accession>A0A383B1F3</accession>
<dbReference type="AlphaFoldDB" id="A0A383B1F3"/>